<evidence type="ECO:0000313" key="1">
    <source>
        <dbReference type="EnsemblPlants" id="EMT01792"/>
    </source>
</evidence>
<protein>
    <submittedName>
        <fullName evidence="1">Uncharacterized protein</fullName>
    </submittedName>
</protein>
<accession>R7W324</accession>
<reference evidence="1" key="1">
    <citation type="submission" date="2015-06" db="UniProtKB">
        <authorList>
            <consortium name="EnsemblPlants"/>
        </authorList>
    </citation>
    <scope>IDENTIFICATION</scope>
</reference>
<proteinExistence type="predicted"/>
<dbReference type="AlphaFoldDB" id="R7W324"/>
<sequence>MAGLIADEAPAETSQVKKRGLKELGADVTCQQEEKKMKTTRRRYPQEYVDFILSWNTDWKIPDAPKDDEEMSEEIRSMCLHANSYFTDLRARKRALQEFVKAQVAVRGYAEMPEEATEPRKIYDDEDGEELVYLGFGIYDG</sequence>
<dbReference type="EnsemblPlants" id="EMT01792">
    <property type="protein sequence ID" value="EMT01792"/>
    <property type="gene ID" value="F775_07314"/>
</dbReference>
<organism evidence="1">
    <name type="scientific">Aegilops tauschii</name>
    <name type="common">Tausch's goatgrass</name>
    <name type="synonym">Aegilops squarrosa</name>
    <dbReference type="NCBI Taxonomy" id="37682"/>
    <lineage>
        <taxon>Eukaryota</taxon>
        <taxon>Viridiplantae</taxon>
        <taxon>Streptophyta</taxon>
        <taxon>Embryophyta</taxon>
        <taxon>Tracheophyta</taxon>
        <taxon>Spermatophyta</taxon>
        <taxon>Magnoliopsida</taxon>
        <taxon>Liliopsida</taxon>
        <taxon>Poales</taxon>
        <taxon>Poaceae</taxon>
        <taxon>BOP clade</taxon>
        <taxon>Pooideae</taxon>
        <taxon>Triticodae</taxon>
        <taxon>Triticeae</taxon>
        <taxon>Triticinae</taxon>
        <taxon>Aegilops</taxon>
    </lineage>
</organism>
<name>R7W324_AEGTA</name>